<gene>
    <name evidence="7" type="ORF">Pmar_PMAR024374</name>
</gene>
<dbReference type="RefSeq" id="XP_002782692.1">
    <property type="nucleotide sequence ID" value="XM_002782646.1"/>
</dbReference>
<feature type="compositionally biased region" description="Basic and acidic residues" evidence="5">
    <location>
        <begin position="174"/>
        <end position="185"/>
    </location>
</feature>
<keyword evidence="4" id="KW-0472">Membrane</keyword>
<reference evidence="7 8" key="1">
    <citation type="submission" date="2008-07" db="EMBL/GenBank/DDBJ databases">
        <authorList>
            <person name="El-Sayed N."/>
            <person name="Caler E."/>
            <person name="Inman J."/>
            <person name="Amedeo P."/>
            <person name="Hass B."/>
            <person name="Wortman J."/>
        </authorList>
    </citation>
    <scope>NUCLEOTIDE SEQUENCE [LARGE SCALE GENOMIC DNA]</scope>
    <source>
        <strain evidence="8">ATCC 50983 / TXsc</strain>
    </source>
</reference>
<dbReference type="InterPro" id="IPR012919">
    <property type="entry name" value="SUN_dom"/>
</dbReference>
<dbReference type="GO" id="GO:0034975">
    <property type="term" value="P:protein folding in endoplasmic reticulum"/>
    <property type="evidence" value="ECO:0007669"/>
    <property type="project" value="TreeGrafter"/>
</dbReference>
<dbReference type="PROSITE" id="PS51469">
    <property type="entry name" value="SUN"/>
    <property type="match status" value="1"/>
</dbReference>
<keyword evidence="2" id="KW-0812">Transmembrane</keyword>
<evidence type="ECO:0000256" key="5">
    <source>
        <dbReference type="SAM" id="MobiDB-lite"/>
    </source>
</evidence>
<dbReference type="GO" id="GO:0012505">
    <property type="term" value="C:endomembrane system"/>
    <property type="evidence" value="ECO:0007669"/>
    <property type="project" value="UniProtKB-SubCell"/>
</dbReference>
<dbReference type="PANTHER" id="PTHR12953:SF0">
    <property type="entry name" value="SUN DOMAIN-CONTAINING OSSIFICATION FACTOR"/>
    <property type="match status" value="1"/>
</dbReference>
<sequence>MCQCDLRKKWITFALDDDTYVEKIALDTKEYFSSTFRHLQILGSRKYPTDTWRVLGEIETDPTETQQWFDLSHTSRCAKCYVKYIKIRVLTSHTMEGYGICTLTRLQLFGGTLLQNLHRLQRKYEAPKHAAASIDASALIKSTSAMLESLSMSTSRPVDANPTEEQTLSAVETCPEKRDSHDELLKSPTVEVGKPSQGEDDESQSFNNRDAPSPPPLEAGIEAAISEGPPLLRFVEEMSALETNYHQLSAKVEELIGKIRERDKASLHNTQGVLDVGAHPYKTAAPHPHASPLYVSWASRWINDNGSFLRDVILAVAVISTLYSMYRINVSASRHNSSPSRWTPIGMREEVSDPGKRRWKSLSSDFIEILETASSSKLNEAIIEDEASRVPTRTVYLRSCSVCADTAPGG</sequence>
<dbReference type="GO" id="GO:0016020">
    <property type="term" value="C:membrane"/>
    <property type="evidence" value="ECO:0007669"/>
    <property type="project" value="InterPro"/>
</dbReference>
<dbReference type="Proteomes" id="UP000007800">
    <property type="component" value="Unassembled WGS sequence"/>
</dbReference>
<evidence type="ECO:0000256" key="4">
    <source>
        <dbReference type="ARBA" id="ARBA00023136"/>
    </source>
</evidence>
<comment type="subcellular location">
    <subcellularLocation>
        <location evidence="1">Endomembrane system</location>
    </subcellularLocation>
</comment>
<evidence type="ECO:0000256" key="1">
    <source>
        <dbReference type="ARBA" id="ARBA00004308"/>
    </source>
</evidence>
<organism evidence="8">
    <name type="scientific">Perkinsus marinus (strain ATCC 50983 / TXsc)</name>
    <dbReference type="NCBI Taxonomy" id="423536"/>
    <lineage>
        <taxon>Eukaryota</taxon>
        <taxon>Sar</taxon>
        <taxon>Alveolata</taxon>
        <taxon>Perkinsozoa</taxon>
        <taxon>Perkinsea</taxon>
        <taxon>Perkinsida</taxon>
        <taxon>Perkinsidae</taxon>
        <taxon>Perkinsus</taxon>
    </lineage>
</organism>
<dbReference type="InterPro" id="IPR045120">
    <property type="entry name" value="Suco/Slp1-like"/>
</dbReference>
<dbReference type="GeneID" id="9045019"/>
<dbReference type="InParanoid" id="C5KLX2"/>
<evidence type="ECO:0000313" key="7">
    <source>
        <dbReference type="EMBL" id="EER14487.1"/>
    </source>
</evidence>
<dbReference type="Pfam" id="PF07738">
    <property type="entry name" value="Sad1_UNC"/>
    <property type="match status" value="1"/>
</dbReference>
<dbReference type="EMBL" id="GG674222">
    <property type="protein sequence ID" value="EER14487.1"/>
    <property type="molecule type" value="Genomic_DNA"/>
</dbReference>
<dbReference type="PANTHER" id="PTHR12953">
    <property type="entry name" value="MEMBRANE PROTEIN CH1 RELATED"/>
    <property type="match status" value="1"/>
</dbReference>
<proteinExistence type="predicted"/>
<keyword evidence="3" id="KW-1133">Transmembrane helix</keyword>
<dbReference type="OMA" id="TMEGYGI"/>
<feature type="domain" description="SUN" evidence="6">
    <location>
        <begin position="1"/>
        <end position="113"/>
    </location>
</feature>
<accession>C5KLX2</accession>
<dbReference type="GO" id="GO:0005737">
    <property type="term" value="C:cytoplasm"/>
    <property type="evidence" value="ECO:0007669"/>
    <property type="project" value="TreeGrafter"/>
</dbReference>
<keyword evidence="8" id="KW-1185">Reference proteome</keyword>
<dbReference type="AlphaFoldDB" id="C5KLX2"/>
<feature type="region of interest" description="Disordered" evidence="5">
    <location>
        <begin position="151"/>
        <end position="221"/>
    </location>
</feature>
<evidence type="ECO:0000313" key="8">
    <source>
        <dbReference type="Proteomes" id="UP000007800"/>
    </source>
</evidence>
<protein>
    <recommendedName>
        <fullName evidence="6">SUN domain-containing protein</fullName>
    </recommendedName>
</protein>
<name>C5KLX2_PERM5</name>
<evidence type="ECO:0000259" key="6">
    <source>
        <dbReference type="PROSITE" id="PS51469"/>
    </source>
</evidence>
<dbReference type="OrthoDB" id="266334at2759"/>
<evidence type="ECO:0000256" key="3">
    <source>
        <dbReference type="ARBA" id="ARBA00022989"/>
    </source>
</evidence>
<evidence type="ECO:0000256" key="2">
    <source>
        <dbReference type="ARBA" id="ARBA00022692"/>
    </source>
</evidence>